<evidence type="ECO:0000256" key="2">
    <source>
        <dbReference type="SAM" id="SignalP"/>
    </source>
</evidence>
<dbReference type="OrthoDB" id="3534704at2759"/>
<feature type="signal peptide" evidence="2">
    <location>
        <begin position="1"/>
        <end position="19"/>
    </location>
</feature>
<feature type="region of interest" description="Disordered" evidence="1">
    <location>
        <begin position="135"/>
        <end position="155"/>
    </location>
</feature>
<accession>A0A6A6Q900</accession>
<proteinExistence type="predicted"/>
<organism evidence="3 4">
    <name type="scientific">Lophium mytilinum</name>
    <dbReference type="NCBI Taxonomy" id="390894"/>
    <lineage>
        <taxon>Eukaryota</taxon>
        <taxon>Fungi</taxon>
        <taxon>Dikarya</taxon>
        <taxon>Ascomycota</taxon>
        <taxon>Pezizomycotina</taxon>
        <taxon>Dothideomycetes</taxon>
        <taxon>Pleosporomycetidae</taxon>
        <taxon>Mytilinidiales</taxon>
        <taxon>Mytilinidiaceae</taxon>
        <taxon>Lophium</taxon>
    </lineage>
</organism>
<keyword evidence="4" id="KW-1185">Reference proteome</keyword>
<evidence type="ECO:0000313" key="3">
    <source>
        <dbReference type="EMBL" id="KAF2488426.1"/>
    </source>
</evidence>
<dbReference type="AlphaFoldDB" id="A0A6A6Q900"/>
<keyword evidence="2" id="KW-0732">Signal</keyword>
<evidence type="ECO:0000313" key="4">
    <source>
        <dbReference type="Proteomes" id="UP000799750"/>
    </source>
</evidence>
<name>A0A6A6Q900_9PEZI</name>
<evidence type="ECO:0000256" key="1">
    <source>
        <dbReference type="SAM" id="MobiDB-lite"/>
    </source>
</evidence>
<protein>
    <submittedName>
        <fullName evidence="3">Uncharacterized protein</fullName>
    </submittedName>
</protein>
<sequence length="208" mass="21595">MLLTEILAASAFLSTAAVAAPAPVPAPQIIYDPVLFCPIVDSSEEIAGDAWQIGLSVPGGDTISVTESHSVGTTWTVGADLGISAGGLSGGISASVSETVTDSVGEGTAAKCDEGAWHCSMAIVPSVAHVKGHLHEQDNDESCPVDRISQDDGGEEGKEFEFLIPIKDSSGNGKWTYDVCTCKNTDHWGDVGHPPLFCPEDCTPHDSE</sequence>
<reference evidence="3" key="1">
    <citation type="journal article" date="2020" name="Stud. Mycol.">
        <title>101 Dothideomycetes genomes: a test case for predicting lifestyles and emergence of pathogens.</title>
        <authorList>
            <person name="Haridas S."/>
            <person name="Albert R."/>
            <person name="Binder M."/>
            <person name="Bloem J."/>
            <person name="Labutti K."/>
            <person name="Salamov A."/>
            <person name="Andreopoulos B."/>
            <person name="Baker S."/>
            <person name="Barry K."/>
            <person name="Bills G."/>
            <person name="Bluhm B."/>
            <person name="Cannon C."/>
            <person name="Castanera R."/>
            <person name="Culley D."/>
            <person name="Daum C."/>
            <person name="Ezra D."/>
            <person name="Gonzalez J."/>
            <person name="Henrissat B."/>
            <person name="Kuo A."/>
            <person name="Liang C."/>
            <person name="Lipzen A."/>
            <person name="Lutzoni F."/>
            <person name="Magnuson J."/>
            <person name="Mondo S."/>
            <person name="Nolan M."/>
            <person name="Ohm R."/>
            <person name="Pangilinan J."/>
            <person name="Park H.-J."/>
            <person name="Ramirez L."/>
            <person name="Alfaro M."/>
            <person name="Sun H."/>
            <person name="Tritt A."/>
            <person name="Yoshinaga Y."/>
            <person name="Zwiers L.-H."/>
            <person name="Turgeon B."/>
            <person name="Goodwin S."/>
            <person name="Spatafora J."/>
            <person name="Crous P."/>
            <person name="Grigoriev I."/>
        </authorList>
    </citation>
    <scope>NUCLEOTIDE SEQUENCE</scope>
    <source>
        <strain evidence="3">CBS 269.34</strain>
    </source>
</reference>
<dbReference type="EMBL" id="MU004203">
    <property type="protein sequence ID" value="KAF2488426.1"/>
    <property type="molecule type" value="Genomic_DNA"/>
</dbReference>
<dbReference type="Proteomes" id="UP000799750">
    <property type="component" value="Unassembled WGS sequence"/>
</dbReference>
<gene>
    <name evidence="3" type="ORF">BU16DRAFT_532218</name>
</gene>
<feature type="chain" id="PRO_5025589974" evidence="2">
    <location>
        <begin position="20"/>
        <end position="208"/>
    </location>
</feature>